<dbReference type="InterPro" id="IPR052509">
    <property type="entry name" value="Metal_resp_DNA-bind_regulator"/>
</dbReference>
<dbReference type="EMBL" id="VULX01000009">
    <property type="protein sequence ID" value="MSR91295.1"/>
    <property type="molecule type" value="Genomic_DNA"/>
</dbReference>
<feature type="domain" description="Transcription regulator PadR N-terminal" evidence="1">
    <location>
        <begin position="15"/>
        <end position="83"/>
    </location>
</feature>
<dbReference type="PANTHER" id="PTHR33169:SF14">
    <property type="entry name" value="TRANSCRIPTIONAL REGULATOR RV3488"/>
    <property type="match status" value="1"/>
</dbReference>
<proteinExistence type="predicted"/>
<dbReference type="AlphaFoldDB" id="A0A7X2MZ61"/>
<dbReference type="PANTHER" id="PTHR33169">
    <property type="entry name" value="PADR-FAMILY TRANSCRIPTIONAL REGULATOR"/>
    <property type="match status" value="1"/>
</dbReference>
<evidence type="ECO:0000313" key="3">
    <source>
        <dbReference type="Proteomes" id="UP000460287"/>
    </source>
</evidence>
<dbReference type="Proteomes" id="UP000460287">
    <property type="component" value="Unassembled WGS sequence"/>
</dbReference>
<accession>A0A7X2MZ61</accession>
<sequence length="108" mass="12598">MEDTQLLKGILEGCILAIIEEHETYGYDILSQLQEYGFENIIEGTLYPVLTRLNKKKLISCRMGESPLGPKRKYYSITEEGIEWMKSFRENYQKINISAQKILFKKGE</sequence>
<protein>
    <submittedName>
        <fullName evidence="2">PadR family transcriptional regulator</fullName>
    </submittedName>
</protein>
<name>A0A7X2MZ61_9CLOT</name>
<dbReference type="RefSeq" id="WP_154531186.1">
    <property type="nucleotide sequence ID" value="NZ_VULX01000009.1"/>
</dbReference>
<dbReference type="Pfam" id="PF03551">
    <property type="entry name" value="PadR"/>
    <property type="match status" value="1"/>
</dbReference>
<keyword evidence="3" id="KW-1185">Reference proteome</keyword>
<dbReference type="Gene3D" id="1.10.10.10">
    <property type="entry name" value="Winged helix-like DNA-binding domain superfamily/Winged helix DNA-binding domain"/>
    <property type="match status" value="1"/>
</dbReference>
<evidence type="ECO:0000313" key="2">
    <source>
        <dbReference type="EMBL" id="MSR91295.1"/>
    </source>
</evidence>
<dbReference type="InterPro" id="IPR036388">
    <property type="entry name" value="WH-like_DNA-bd_sf"/>
</dbReference>
<comment type="caution">
    <text evidence="2">The sequence shown here is derived from an EMBL/GenBank/DDBJ whole genome shotgun (WGS) entry which is preliminary data.</text>
</comment>
<dbReference type="InterPro" id="IPR036390">
    <property type="entry name" value="WH_DNA-bd_sf"/>
</dbReference>
<organism evidence="2 3">
    <name type="scientific">Inconstantimicrobium porci</name>
    <dbReference type="NCBI Taxonomy" id="2652291"/>
    <lineage>
        <taxon>Bacteria</taxon>
        <taxon>Bacillati</taxon>
        <taxon>Bacillota</taxon>
        <taxon>Clostridia</taxon>
        <taxon>Eubacteriales</taxon>
        <taxon>Clostridiaceae</taxon>
        <taxon>Inconstantimicrobium</taxon>
    </lineage>
</organism>
<gene>
    <name evidence="2" type="ORF">FYJ33_07685</name>
</gene>
<reference evidence="2 3" key="1">
    <citation type="submission" date="2019-08" db="EMBL/GenBank/DDBJ databases">
        <title>In-depth cultivation of the pig gut microbiome towards novel bacterial diversity and tailored functional studies.</title>
        <authorList>
            <person name="Wylensek D."/>
            <person name="Hitch T.C.A."/>
            <person name="Clavel T."/>
        </authorList>
    </citation>
    <scope>NUCLEOTIDE SEQUENCE [LARGE SCALE GENOMIC DNA]</scope>
    <source>
        <strain evidence="2 3">WCA-383-APC-5B</strain>
    </source>
</reference>
<dbReference type="SUPFAM" id="SSF46785">
    <property type="entry name" value="Winged helix' DNA-binding domain"/>
    <property type="match status" value="1"/>
</dbReference>
<dbReference type="InterPro" id="IPR005149">
    <property type="entry name" value="Tscrpt_reg_PadR_N"/>
</dbReference>
<evidence type="ECO:0000259" key="1">
    <source>
        <dbReference type="Pfam" id="PF03551"/>
    </source>
</evidence>